<dbReference type="InParanoid" id="A0A078AJK0"/>
<sequence>MNVPQEIATKYNFLKQQTFESLGLVFTPGVVTFVPLVSPQSNPSGASYDNPNGYQSNSISNLNRLILTLDYQSTGGVKRNQASDQQLFTQIEEIMKSMTEHLANMTKGIVLEEENSFIQDSLSKKFLESLQVKDYHFTQLPREFMQRVDSIKNEFDSQIRKLIDHFNHQREEISIQNDRKIELLKQESNKYKNEVQSIRNQVVRQCMCKYYEGNMEKLKDEHQKHINKLKQKYENEIFEIRTNGKNQSMNVELFRDKIFTDLRMRVFAYVQEKNQNYINAFCADHNVNTTQIDPIELIFYICQRMEGDNNWLVDKLAEVQEEKRRLLESSQIDRQEEELLNGTLFQEIIEQTQKSSEFFAFFDQSRGDLISTLESDSNNHKSYNQLLTSQTNQGSKENIPLKRNSNYCSAANLRESLQSVRSGSLNKSQSGKNLNLKYQQIMKIGQREEEVMSSNNNGSQEMYASGHQSHNKMLGESSEFLNEYNR</sequence>
<proteinExistence type="predicted"/>
<organism evidence="3 4">
    <name type="scientific">Stylonychia lemnae</name>
    <name type="common">Ciliate</name>
    <dbReference type="NCBI Taxonomy" id="5949"/>
    <lineage>
        <taxon>Eukaryota</taxon>
        <taxon>Sar</taxon>
        <taxon>Alveolata</taxon>
        <taxon>Ciliophora</taxon>
        <taxon>Intramacronucleata</taxon>
        <taxon>Spirotrichea</taxon>
        <taxon>Stichotrichia</taxon>
        <taxon>Sporadotrichida</taxon>
        <taxon>Oxytrichidae</taxon>
        <taxon>Stylonychinae</taxon>
        <taxon>Stylonychia</taxon>
    </lineage>
</organism>
<accession>A0A078AJK0</accession>
<keyword evidence="1" id="KW-0175">Coiled coil</keyword>
<gene>
    <name evidence="3" type="primary">Contig431.g480</name>
    <name evidence="3" type="ORF">STYLEM_11573</name>
</gene>
<name>A0A078AJK0_STYLE</name>
<feature type="region of interest" description="Disordered" evidence="2">
    <location>
        <begin position="452"/>
        <end position="486"/>
    </location>
</feature>
<protein>
    <submittedName>
        <fullName evidence="3">Uncharacterized protein</fullName>
    </submittedName>
</protein>
<evidence type="ECO:0000313" key="4">
    <source>
        <dbReference type="Proteomes" id="UP000039865"/>
    </source>
</evidence>
<reference evidence="3 4" key="1">
    <citation type="submission" date="2014-06" db="EMBL/GenBank/DDBJ databases">
        <authorList>
            <person name="Swart Estienne"/>
        </authorList>
    </citation>
    <scope>NUCLEOTIDE SEQUENCE [LARGE SCALE GENOMIC DNA]</scope>
    <source>
        <strain evidence="3 4">130c</strain>
    </source>
</reference>
<dbReference type="AlphaFoldDB" id="A0A078AJK0"/>
<keyword evidence="4" id="KW-1185">Reference proteome</keyword>
<dbReference type="Proteomes" id="UP000039865">
    <property type="component" value="Unassembled WGS sequence"/>
</dbReference>
<evidence type="ECO:0000256" key="2">
    <source>
        <dbReference type="SAM" id="MobiDB-lite"/>
    </source>
</evidence>
<evidence type="ECO:0000256" key="1">
    <source>
        <dbReference type="SAM" id="Coils"/>
    </source>
</evidence>
<evidence type="ECO:0000313" key="3">
    <source>
        <dbReference type="EMBL" id="CDW82540.1"/>
    </source>
</evidence>
<feature type="coiled-coil region" evidence="1">
    <location>
        <begin position="181"/>
        <end position="235"/>
    </location>
</feature>
<dbReference type="EMBL" id="CCKQ01011004">
    <property type="protein sequence ID" value="CDW82540.1"/>
    <property type="molecule type" value="Genomic_DNA"/>
</dbReference>
<feature type="compositionally biased region" description="Polar residues" evidence="2">
    <location>
        <begin position="452"/>
        <end position="468"/>
    </location>
</feature>
<dbReference type="OrthoDB" id="10611633at2759"/>